<evidence type="ECO:0000256" key="1">
    <source>
        <dbReference type="ARBA" id="ARBA00004141"/>
    </source>
</evidence>
<evidence type="ECO:0000256" key="3">
    <source>
        <dbReference type="ARBA" id="ARBA00007282"/>
    </source>
</evidence>
<dbReference type="GO" id="GO:0016020">
    <property type="term" value="C:membrane"/>
    <property type="evidence" value="ECO:0007669"/>
    <property type="project" value="UniProtKB-SubCell"/>
</dbReference>
<evidence type="ECO:0000256" key="8">
    <source>
        <dbReference type="SAM" id="MobiDB-lite"/>
    </source>
</evidence>
<comment type="subcellular location">
    <subcellularLocation>
        <location evidence="1">Membrane</location>
        <topology evidence="1">Multi-pass membrane protein</topology>
    </subcellularLocation>
</comment>
<feature type="transmembrane region" description="Helical" evidence="9">
    <location>
        <begin position="32"/>
        <end position="54"/>
    </location>
</feature>
<keyword evidence="4" id="KW-0808">Transferase</keyword>
<keyword evidence="12" id="KW-1185">Reference proteome</keyword>
<evidence type="ECO:0000256" key="4">
    <source>
        <dbReference type="ARBA" id="ARBA00022679"/>
    </source>
</evidence>
<dbReference type="AlphaFoldDB" id="A0A0H2R6L4"/>
<dbReference type="Pfam" id="PF13813">
    <property type="entry name" value="MBOAT_2"/>
    <property type="match status" value="1"/>
</dbReference>
<keyword evidence="7 9" id="KW-0472">Membrane</keyword>
<dbReference type="InParanoid" id="A0A0H2R6L4"/>
<sequence length="436" mass="49127">MNILEDVYDEIYYGTKLVLRDVFPPPYRRTPITWATFPYTLAFCIPLFFMGYLVRRPGTHLIRLLLLPTVVVMTLKSCYGYMWADAKFAAFNWARGCIGKALEFAFTREGRFKVGETKLGEERTPDAAKKDDDWTPDSKTPSKSFLPTPLADSFEVFFAFRGLGWDFGKGVHVPQEKKPLARRDYLLATFLSVLKCFLVADAMESFIKLIPGVGSPRGGTMFLPWLPPLQRYALSTAVHVASAVCIITGFRTFYELFALVAVGLLGQHPTAWPPIFDNPFSSSSLAEFWAKRWHQVLRRTFIVYGGYPGEFVAGRVGLVLGTFLASGLFHECAALAMGRKWDNGVVAYFTLQGVLILLERTWRTITGRRVGGWPGRIWAYFVIMVLGQSCVDSWHRRGLVGGLLIPPIISPTRQILIPLANKLLPPQFTELLNHTH</sequence>
<dbReference type="Proteomes" id="UP000053477">
    <property type="component" value="Unassembled WGS sequence"/>
</dbReference>
<keyword evidence="6 9" id="KW-1133">Transmembrane helix</keyword>
<keyword evidence="5 9" id="KW-0812">Transmembrane</keyword>
<dbReference type="STRING" id="27342.A0A0H2R6L4"/>
<protein>
    <recommendedName>
        <fullName evidence="10">Wax synthase domain-containing protein</fullName>
    </recommendedName>
</protein>
<dbReference type="InterPro" id="IPR032805">
    <property type="entry name" value="Wax_synthase_dom"/>
</dbReference>
<evidence type="ECO:0000256" key="7">
    <source>
        <dbReference type="ARBA" id="ARBA00023136"/>
    </source>
</evidence>
<feature type="compositionally biased region" description="Basic and acidic residues" evidence="8">
    <location>
        <begin position="120"/>
        <end position="133"/>
    </location>
</feature>
<evidence type="ECO:0000259" key="10">
    <source>
        <dbReference type="Pfam" id="PF13813"/>
    </source>
</evidence>
<accession>A0A0H2R6L4</accession>
<organism evidence="11 12">
    <name type="scientific">Schizopora paradoxa</name>
    <dbReference type="NCBI Taxonomy" id="27342"/>
    <lineage>
        <taxon>Eukaryota</taxon>
        <taxon>Fungi</taxon>
        <taxon>Dikarya</taxon>
        <taxon>Basidiomycota</taxon>
        <taxon>Agaricomycotina</taxon>
        <taxon>Agaricomycetes</taxon>
        <taxon>Hymenochaetales</taxon>
        <taxon>Schizoporaceae</taxon>
        <taxon>Schizopora</taxon>
    </lineage>
</organism>
<gene>
    <name evidence="11" type="ORF">SCHPADRAFT_985139</name>
</gene>
<dbReference type="InterPro" id="IPR044851">
    <property type="entry name" value="Wax_synthase"/>
</dbReference>
<feature type="domain" description="Wax synthase" evidence="10">
    <location>
        <begin position="272"/>
        <end position="350"/>
    </location>
</feature>
<comment type="similarity">
    <text evidence="3">Belongs to the wax synthase family.</text>
</comment>
<feature type="region of interest" description="Disordered" evidence="8">
    <location>
        <begin position="120"/>
        <end position="143"/>
    </location>
</feature>
<reference evidence="11 12" key="1">
    <citation type="submission" date="2015-04" db="EMBL/GenBank/DDBJ databases">
        <title>Complete genome sequence of Schizopora paradoxa KUC8140, a cosmopolitan wood degrader in East Asia.</title>
        <authorList>
            <consortium name="DOE Joint Genome Institute"/>
            <person name="Min B."/>
            <person name="Park H."/>
            <person name="Jang Y."/>
            <person name="Kim J.-J."/>
            <person name="Kim K.H."/>
            <person name="Pangilinan J."/>
            <person name="Lipzen A."/>
            <person name="Riley R."/>
            <person name="Grigoriev I.V."/>
            <person name="Spatafora J.W."/>
            <person name="Choi I.-G."/>
        </authorList>
    </citation>
    <scope>NUCLEOTIDE SEQUENCE [LARGE SCALE GENOMIC DNA]</scope>
    <source>
        <strain evidence="11 12">KUC8140</strain>
    </source>
</reference>
<evidence type="ECO:0000313" key="11">
    <source>
        <dbReference type="EMBL" id="KLO06987.1"/>
    </source>
</evidence>
<evidence type="ECO:0000256" key="6">
    <source>
        <dbReference type="ARBA" id="ARBA00022989"/>
    </source>
</evidence>
<name>A0A0H2R6L4_9AGAM</name>
<evidence type="ECO:0000313" key="12">
    <source>
        <dbReference type="Proteomes" id="UP000053477"/>
    </source>
</evidence>
<evidence type="ECO:0000256" key="5">
    <source>
        <dbReference type="ARBA" id="ARBA00022692"/>
    </source>
</evidence>
<dbReference type="GO" id="GO:0008374">
    <property type="term" value="F:O-acyltransferase activity"/>
    <property type="evidence" value="ECO:0007669"/>
    <property type="project" value="InterPro"/>
</dbReference>
<evidence type="ECO:0000256" key="2">
    <source>
        <dbReference type="ARBA" id="ARBA00005179"/>
    </source>
</evidence>
<comment type="pathway">
    <text evidence="2">Secondary metabolite biosynthesis.</text>
</comment>
<proteinExistence type="inferred from homology"/>
<dbReference type="EMBL" id="KQ086168">
    <property type="protein sequence ID" value="KLO06987.1"/>
    <property type="molecule type" value="Genomic_DNA"/>
</dbReference>
<evidence type="ECO:0000256" key="9">
    <source>
        <dbReference type="SAM" id="Phobius"/>
    </source>
</evidence>
<dbReference type="OrthoDB" id="1077582at2759"/>
<dbReference type="PANTHER" id="PTHR31595">
    <property type="entry name" value="LONG-CHAIN-ALCOHOL O-FATTY-ACYLTRANSFERASE 3-RELATED"/>
    <property type="match status" value="1"/>
</dbReference>
<dbReference type="GO" id="GO:0006629">
    <property type="term" value="P:lipid metabolic process"/>
    <property type="evidence" value="ECO:0007669"/>
    <property type="project" value="InterPro"/>
</dbReference>
<dbReference type="PANTHER" id="PTHR31595:SF57">
    <property type="entry name" value="OS04G0481900 PROTEIN"/>
    <property type="match status" value="1"/>
</dbReference>